<dbReference type="Pfam" id="PF13568">
    <property type="entry name" value="OMP_b-brl_2"/>
    <property type="match status" value="1"/>
</dbReference>
<dbReference type="STRING" id="563176.SAMN04488090_0994"/>
<feature type="chain" id="PRO_5011690133" evidence="1">
    <location>
        <begin position="19"/>
        <end position="215"/>
    </location>
</feature>
<dbReference type="RefSeq" id="WP_176785456.1">
    <property type="nucleotide sequence ID" value="NZ_FNGS01000002.1"/>
</dbReference>
<feature type="domain" description="Outer membrane protein beta-barrel" evidence="2">
    <location>
        <begin position="17"/>
        <end position="173"/>
    </location>
</feature>
<proteinExistence type="predicted"/>
<sequence length="215" mass="23383">MRSIAVALFFLVAGNAFAQRENISIGPMIGGSYATLANFKKVAPNLNPGYKLGFSGGVFVNYSIREHFGLTANVLYTRAGVKLDGSPNINLDYIQVPVLATYYFGNDLGNGAIRPKVFIGPSVNFQIGNNALNNDAFKTVDIGATVGAGLNIGLPKQHWINIDARFNRGFSKVYKADTPVELKDVRNQSFSLLVGYSIPLGRYDKKNNSFHRAGK</sequence>
<evidence type="ECO:0000259" key="2">
    <source>
        <dbReference type="Pfam" id="PF13568"/>
    </source>
</evidence>
<protein>
    <submittedName>
        <fullName evidence="3">Outer membrane protein beta-barrel domain-containing protein</fullName>
    </submittedName>
</protein>
<dbReference type="EMBL" id="FNGS01000002">
    <property type="protein sequence ID" value="SDL48221.1"/>
    <property type="molecule type" value="Genomic_DNA"/>
</dbReference>
<keyword evidence="1" id="KW-0732">Signal</keyword>
<gene>
    <name evidence="3" type="ORF">SAMN04488090_0994</name>
</gene>
<feature type="signal peptide" evidence="1">
    <location>
        <begin position="1"/>
        <end position="18"/>
    </location>
</feature>
<accession>A0A1G9KEX0</accession>
<dbReference type="InterPro" id="IPR011250">
    <property type="entry name" value="OMP/PagP_B-barrel"/>
</dbReference>
<dbReference type="AlphaFoldDB" id="A0A1G9KEX0"/>
<evidence type="ECO:0000256" key="1">
    <source>
        <dbReference type="SAM" id="SignalP"/>
    </source>
</evidence>
<evidence type="ECO:0000313" key="4">
    <source>
        <dbReference type="Proteomes" id="UP000198901"/>
    </source>
</evidence>
<dbReference type="InterPro" id="IPR025665">
    <property type="entry name" value="Beta-barrel_OMP_2"/>
</dbReference>
<organism evidence="3 4">
    <name type="scientific">Siphonobacter aquaeclarae</name>
    <dbReference type="NCBI Taxonomy" id="563176"/>
    <lineage>
        <taxon>Bacteria</taxon>
        <taxon>Pseudomonadati</taxon>
        <taxon>Bacteroidota</taxon>
        <taxon>Cytophagia</taxon>
        <taxon>Cytophagales</taxon>
        <taxon>Cytophagaceae</taxon>
        <taxon>Siphonobacter</taxon>
    </lineage>
</organism>
<dbReference type="SUPFAM" id="SSF56925">
    <property type="entry name" value="OMPA-like"/>
    <property type="match status" value="1"/>
</dbReference>
<name>A0A1G9KEX0_9BACT</name>
<evidence type="ECO:0000313" key="3">
    <source>
        <dbReference type="EMBL" id="SDL48221.1"/>
    </source>
</evidence>
<reference evidence="3 4" key="1">
    <citation type="submission" date="2016-10" db="EMBL/GenBank/DDBJ databases">
        <authorList>
            <person name="de Groot N.N."/>
        </authorList>
    </citation>
    <scope>NUCLEOTIDE SEQUENCE [LARGE SCALE GENOMIC DNA]</scope>
    <source>
        <strain evidence="3 4">DSM 21668</strain>
    </source>
</reference>
<keyword evidence="4" id="KW-1185">Reference proteome</keyword>
<dbReference type="Proteomes" id="UP000198901">
    <property type="component" value="Unassembled WGS sequence"/>
</dbReference>